<feature type="compositionally biased region" description="Pro residues" evidence="1">
    <location>
        <begin position="51"/>
        <end position="69"/>
    </location>
</feature>
<sequence>MNEKNDESDPFEVSTSFPEPPSFDSIGLPAAGPGPVFPPNTEAESSVPSDEPAPAPGGEPATVEPPPKSDPTVRRGPGDEEPGPDPADPTTPDPPLSYWDRWSRAFEASRTEANQITTAHTFMGLLLLWFILGAFGVFR</sequence>
<dbReference type="RefSeq" id="WP_345029287.1">
    <property type="nucleotide sequence ID" value="NZ_BAABGL010000002.1"/>
</dbReference>
<feature type="compositionally biased region" description="Pro residues" evidence="1">
    <location>
        <begin position="84"/>
        <end position="95"/>
    </location>
</feature>
<protein>
    <submittedName>
        <fullName evidence="3">Uncharacterized protein</fullName>
    </submittedName>
</protein>
<comment type="caution">
    <text evidence="3">The sequence shown here is derived from an EMBL/GenBank/DDBJ whole genome shotgun (WGS) entry which is preliminary data.</text>
</comment>
<feature type="transmembrane region" description="Helical" evidence="2">
    <location>
        <begin position="119"/>
        <end position="138"/>
    </location>
</feature>
<keyword evidence="2" id="KW-0812">Transmembrane</keyword>
<dbReference type="Proteomes" id="UP001500642">
    <property type="component" value="Unassembled WGS sequence"/>
</dbReference>
<gene>
    <name evidence="3" type="ORF">GCM10023167_03100</name>
</gene>
<organism evidence="3 4">
    <name type="scientific">Brevibacterium pityocampae</name>
    <dbReference type="NCBI Taxonomy" id="506594"/>
    <lineage>
        <taxon>Bacteria</taxon>
        <taxon>Bacillati</taxon>
        <taxon>Actinomycetota</taxon>
        <taxon>Actinomycetes</taxon>
        <taxon>Micrococcales</taxon>
        <taxon>Brevibacteriaceae</taxon>
        <taxon>Brevibacterium</taxon>
    </lineage>
</organism>
<reference evidence="4" key="1">
    <citation type="journal article" date="2019" name="Int. J. Syst. Evol. Microbiol.">
        <title>The Global Catalogue of Microorganisms (GCM) 10K type strain sequencing project: providing services to taxonomists for standard genome sequencing and annotation.</title>
        <authorList>
            <consortium name="The Broad Institute Genomics Platform"/>
            <consortium name="The Broad Institute Genome Sequencing Center for Infectious Disease"/>
            <person name="Wu L."/>
            <person name="Ma J."/>
        </authorList>
    </citation>
    <scope>NUCLEOTIDE SEQUENCE [LARGE SCALE GENOMIC DNA]</scope>
    <source>
        <strain evidence="4">JCM 17808</strain>
    </source>
</reference>
<evidence type="ECO:0000313" key="4">
    <source>
        <dbReference type="Proteomes" id="UP001500642"/>
    </source>
</evidence>
<name>A0ABP8J1V5_9MICO</name>
<dbReference type="EMBL" id="BAABGL010000002">
    <property type="protein sequence ID" value="GAA4383514.1"/>
    <property type="molecule type" value="Genomic_DNA"/>
</dbReference>
<evidence type="ECO:0000313" key="3">
    <source>
        <dbReference type="EMBL" id="GAA4383514.1"/>
    </source>
</evidence>
<accession>A0ABP8J1V5</accession>
<keyword evidence="2" id="KW-1133">Transmembrane helix</keyword>
<feature type="region of interest" description="Disordered" evidence="1">
    <location>
        <begin position="1"/>
        <end position="99"/>
    </location>
</feature>
<keyword evidence="4" id="KW-1185">Reference proteome</keyword>
<evidence type="ECO:0000256" key="2">
    <source>
        <dbReference type="SAM" id="Phobius"/>
    </source>
</evidence>
<evidence type="ECO:0000256" key="1">
    <source>
        <dbReference type="SAM" id="MobiDB-lite"/>
    </source>
</evidence>
<proteinExistence type="predicted"/>
<keyword evidence="2" id="KW-0472">Membrane</keyword>